<sequence>MHLNEITLKNILDKLYECQSGTTQVGKLLPYNFEFFLSGNPLNIIESAHAIKGRFRAIQKDTLYNRNNLFNQPRYVFDPKPTLDNNTVAKNTSTLLTASIKFKPDNLLDFIESKYSKDSYYTTLSGLSGITKDLDIFISELEKKMLIADNTAHNEALIIDAGEVDKWGISLRSLADISEMLSDNKNYYILPGHSISRNNKNISHIFIPYPLSKFYLHNFNNFKTALSKYIKDAAKAKPDKNISIAEFSQAKSWQDIEIKFKNQYDVEIKIKGKPYNTGYEKLGFADLRKDPKKVTAANAAWSMLGIFAAQSGILPLPAGQKEKNLVHKNKQQLSNILKNIFPNAPGDPISASDQKYTINIKLIPEPTFRELYEDKKKGIIDADKKFLPKV</sequence>
<evidence type="ECO:0000313" key="1">
    <source>
        <dbReference type="EMBL" id="OGF19327.1"/>
    </source>
</evidence>
<protein>
    <submittedName>
        <fullName evidence="1">Uncharacterized protein</fullName>
    </submittedName>
</protein>
<dbReference type="AlphaFoldDB" id="A0A1F5RY21"/>
<organism evidence="1 2">
    <name type="scientific">Candidatus Falkowbacteria bacterium RIFCSPLOWO2_02_FULL_45_15</name>
    <dbReference type="NCBI Taxonomy" id="1797988"/>
    <lineage>
        <taxon>Bacteria</taxon>
        <taxon>Candidatus Falkowiibacteriota</taxon>
    </lineage>
</organism>
<dbReference type="Proteomes" id="UP000177878">
    <property type="component" value="Unassembled WGS sequence"/>
</dbReference>
<gene>
    <name evidence="1" type="ORF">A3I35_03000</name>
</gene>
<reference evidence="1 2" key="1">
    <citation type="journal article" date="2016" name="Nat. Commun.">
        <title>Thousands of microbial genomes shed light on interconnected biogeochemical processes in an aquifer system.</title>
        <authorList>
            <person name="Anantharaman K."/>
            <person name="Brown C.T."/>
            <person name="Hug L.A."/>
            <person name="Sharon I."/>
            <person name="Castelle C.J."/>
            <person name="Probst A.J."/>
            <person name="Thomas B.C."/>
            <person name="Singh A."/>
            <person name="Wilkins M.J."/>
            <person name="Karaoz U."/>
            <person name="Brodie E.L."/>
            <person name="Williams K.H."/>
            <person name="Hubbard S.S."/>
            <person name="Banfield J.F."/>
        </authorList>
    </citation>
    <scope>NUCLEOTIDE SEQUENCE [LARGE SCALE GENOMIC DNA]</scope>
</reference>
<proteinExistence type="predicted"/>
<evidence type="ECO:0000313" key="2">
    <source>
        <dbReference type="Proteomes" id="UP000177878"/>
    </source>
</evidence>
<accession>A0A1F5RY21</accession>
<name>A0A1F5RY21_9BACT</name>
<comment type="caution">
    <text evidence="1">The sequence shown here is derived from an EMBL/GenBank/DDBJ whole genome shotgun (WGS) entry which is preliminary data.</text>
</comment>
<dbReference type="EMBL" id="MFFV01000034">
    <property type="protein sequence ID" value="OGF19327.1"/>
    <property type="molecule type" value="Genomic_DNA"/>
</dbReference>